<accession>A0AAW2HSH6</accession>
<dbReference type="GO" id="GO:0005543">
    <property type="term" value="F:phospholipid binding"/>
    <property type="evidence" value="ECO:0007669"/>
    <property type="project" value="TreeGrafter"/>
</dbReference>
<dbReference type="EMBL" id="JARGDH010000003">
    <property type="protein sequence ID" value="KAL0272407.1"/>
    <property type="molecule type" value="Genomic_DNA"/>
</dbReference>
<evidence type="ECO:0000256" key="3">
    <source>
        <dbReference type="ARBA" id="ARBA00011056"/>
    </source>
</evidence>
<keyword evidence="5" id="KW-0963">Cytoplasm</keyword>
<organism evidence="18">
    <name type="scientific">Menopon gallinae</name>
    <name type="common">poultry shaft louse</name>
    <dbReference type="NCBI Taxonomy" id="328185"/>
    <lineage>
        <taxon>Eukaryota</taxon>
        <taxon>Metazoa</taxon>
        <taxon>Ecdysozoa</taxon>
        <taxon>Arthropoda</taxon>
        <taxon>Hexapoda</taxon>
        <taxon>Insecta</taxon>
        <taxon>Pterygota</taxon>
        <taxon>Neoptera</taxon>
        <taxon>Paraneoptera</taxon>
        <taxon>Psocodea</taxon>
        <taxon>Troctomorpha</taxon>
        <taxon>Phthiraptera</taxon>
        <taxon>Amblycera</taxon>
        <taxon>Menoponidae</taxon>
        <taxon>Menopon</taxon>
    </lineage>
</organism>
<dbReference type="Pfam" id="PF07817">
    <property type="entry name" value="GLE1"/>
    <property type="match status" value="1"/>
</dbReference>
<evidence type="ECO:0000256" key="10">
    <source>
        <dbReference type="ARBA" id="ARBA00023132"/>
    </source>
</evidence>
<comment type="caution">
    <text evidence="18">The sequence shown here is derived from an EMBL/GenBank/DDBJ whole genome shotgun (WGS) entry which is preliminary data.</text>
</comment>
<keyword evidence="10" id="KW-0906">Nuclear pore complex</keyword>
<keyword evidence="6" id="KW-0509">mRNA transport</keyword>
<comment type="similarity">
    <text evidence="3">Belongs to the GLE1 family.</text>
</comment>
<evidence type="ECO:0000256" key="1">
    <source>
        <dbReference type="ARBA" id="ARBA00004496"/>
    </source>
</evidence>
<name>A0AAW2HSH6_9NEOP</name>
<dbReference type="GO" id="GO:0031369">
    <property type="term" value="F:translation initiation factor binding"/>
    <property type="evidence" value="ECO:0007669"/>
    <property type="project" value="TreeGrafter"/>
</dbReference>
<dbReference type="PANTHER" id="PTHR12960">
    <property type="entry name" value="GLE-1-RELATED"/>
    <property type="match status" value="1"/>
</dbReference>
<dbReference type="GO" id="GO:0044614">
    <property type="term" value="C:nuclear pore cytoplasmic filaments"/>
    <property type="evidence" value="ECO:0007669"/>
    <property type="project" value="TreeGrafter"/>
</dbReference>
<reference evidence="18" key="1">
    <citation type="journal article" date="2024" name="Gigascience">
        <title>Chromosome-level genome of the poultry shaft louse Menopon gallinae provides insight into the host-switching and adaptive evolution of parasitic lice.</title>
        <authorList>
            <person name="Xu Y."/>
            <person name="Ma L."/>
            <person name="Liu S."/>
            <person name="Liang Y."/>
            <person name="Liu Q."/>
            <person name="He Z."/>
            <person name="Tian L."/>
            <person name="Duan Y."/>
            <person name="Cai W."/>
            <person name="Li H."/>
            <person name="Song F."/>
        </authorList>
    </citation>
    <scope>NUCLEOTIDE SEQUENCE</scope>
    <source>
        <strain evidence="18">Cailab_2023a</strain>
    </source>
</reference>
<evidence type="ECO:0000256" key="16">
    <source>
        <dbReference type="SAM" id="Coils"/>
    </source>
</evidence>
<dbReference type="InterPro" id="IPR038506">
    <property type="entry name" value="GLE1-like_sf"/>
</dbReference>
<evidence type="ECO:0000313" key="18">
    <source>
        <dbReference type="EMBL" id="KAL0272407.1"/>
    </source>
</evidence>
<dbReference type="GO" id="GO:0016973">
    <property type="term" value="P:poly(A)+ mRNA export from nucleus"/>
    <property type="evidence" value="ECO:0007669"/>
    <property type="project" value="InterPro"/>
</dbReference>
<evidence type="ECO:0000256" key="2">
    <source>
        <dbReference type="ARBA" id="ARBA00004567"/>
    </source>
</evidence>
<comment type="subcellular location">
    <subcellularLocation>
        <location evidence="1">Cytoplasm</location>
    </subcellularLocation>
    <subcellularLocation>
        <location evidence="2">Nucleus</location>
        <location evidence="2">Nuclear pore complex</location>
    </subcellularLocation>
</comment>
<feature type="compositionally biased region" description="Low complexity" evidence="17">
    <location>
        <begin position="23"/>
        <end position="37"/>
    </location>
</feature>
<keyword evidence="11" id="KW-0539">Nucleus</keyword>
<evidence type="ECO:0000256" key="6">
    <source>
        <dbReference type="ARBA" id="ARBA00022816"/>
    </source>
</evidence>
<comment type="function">
    <text evidence="12">Required for the export of mRNAs containing poly(A) tails from the nucleus into the cytoplasm. May be involved in the terminal step of the mRNA transport through the nuclear pore complex (NPC).</text>
</comment>
<protein>
    <recommendedName>
        <fullName evidence="13">mRNA export factor GLE1</fullName>
    </recommendedName>
    <alternativeName>
        <fullName evidence="15">GLE1 RNA export mediator</fullName>
    </alternativeName>
    <alternativeName>
        <fullName evidence="14">Nucleoporin GLE1</fullName>
    </alternativeName>
</protein>
<evidence type="ECO:0000256" key="12">
    <source>
        <dbReference type="ARBA" id="ARBA00024680"/>
    </source>
</evidence>
<sequence>MNEEELPSVFKDLRKSVYLKAASISSNSDNESSFVSSEDSKSELNPKGTAENFDKPKYQNGICPAIIIHSSTPKSKHKKNYELNYDTDHTSKLKHFSPIPPINESGDNSFTTQKLLQLCDMERHLTVEKVMMERMQNMAENNKLLKDTLEHMRQASLEEASARRLVLEQKILDDIHEQELKNRPRREAQLAEDNLKSAQRVLERIQRVKDAENEARRKSEALQLYQKHRDKILDYQKEYGQCYKDILALINTCVNKDILSEKSSMMKELKSLSVESENVFKKSRASAISEDDVSCCSKLVDMIKQVHKGLKKDIETINEEAKKKEEVKVEVAKKQENISVDTVKKSEPSVSDLSDCFDTQSFQMYVKLKDYLEEFEKKCKNLVDNNMLKKFRFNCQKAVTMPVNAISPISGAHLSDKYLKLHNLLSGQVVEIGDIHVSASEHPDGINYCKKLLAKKFVRQGDLTVSSKPDAAFSIAAVLVSLWVDFPDFGQLTMAYFQNSCPYLAPVFMPQVEGQSVEDYHKSLGYHYTDGGEVEKQDSFLKRMSGIMRLYAAVLISKVRQPGKRNPLGVSEGWRWMSALLNLEPRPDICATLLHDFLEVAGNEMFKAYGAQFKKLLAYICQIYFPKLEKITPSSSGGPLMRLEQFLQKIMKNESIPPPEGLLPPNFW</sequence>
<dbReference type="FunFam" id="1.25.40.510:FF:000001">
    <property type="entry name" value="Nucleoporin GLE1 isoform 1"/>
    <property type="match status" value="1"/>
</dbReference>
<evidence type="ECO:0000256" key="7">
    <source>
        <dbReference type="ARBA" id="ARBA00022927"/>
    </source>
</evidence>
<gene>
    <name evidence="18" type="ORF">PYX00_005386</name>
</gene>
<feature type="region of interest" description="Disordered" evidence="17">
    <location>
        <begin position="23"/>
        <end position="56"/>
    </location>
</feature>
<evidence type="ECO:0000256" key="8">
    <source>
        <dbReference type="ARBA" id="ARBA00023010"/>
    </source>
</evidence>
<dbReference type="GO" id="GO:0000822">
    <property type="term" value="F:inositol hexakisphosphate binding"/>
    <property type="evidence" value="ECO:0007669"/>
    <property type="project" value="TreeGrafter"/>
</dbReference>
<evidence type="ECO:0000256" key="15">
    <source>
        <dbReference type="ARBA" id="ARBA00030897"/>
    </source>
</evidence>
<evidence type="ECO:0000256" key="9">
    <source>
        <dbReference type="ARBA" id="ARBA00023054"/>
    </source>
</evidence>
<keyword evidence="4" id="KW-0813">Transport</keyword>
<dbReference type="GO" id="GO:0005737">
    <property type="term" value="C:cytoplasm"/>
    <property type="evidence" value="ECO:0007669"/>
    <property type="project" value="UniProtKB-SubCell"/>
</dbReference>
<evidence type="ECO:0000256" key="17">
    <source>
        <dbReference type="SAM" id="MobiDB-lite"/>
    </source>
</evidence>
<dbReference type="PANTHER" id="PTHR12960:SF0">
    <property type="entry name" value="MRNA EXPORT FACTOR GLE1"/>
    <property type="match status" value="1"/>
</dbReference>
<keyword evidence="7" id="KW-0653">Protein transport</keyword>
<feature type="coiled-coil region" evidence="16">
    <location>
        <begin position="188"/>
        <end position="228"/>
    </location>
</feature>
<evidence type="ECO:0000256" key="13">
    <source>
        <dbReference type="ARBA" id="ARBA00026227"/>
    </source>
</evidence>
<keyword evidence="9 16" id="KW-0175">Coiled coil</keyword>
<evidence type="ECO:0000256" key="11">
    <source>
        <dbReference type="ARBA" id="ARBA00023242"/>
    </source>
</evidence>
<evidence type="ECO:0000256" key="5">
    <source>
        <dbReference type="ARBA" id="ARBA00022490"/>
    </source>
</evidence>
<feature type="coiled-coil region" evidence="16">
    <location>
        <begin position="307"/>
        <end position="337"/>
    </location>
</feature>
<evidence type="ECO:0000256" key="4">
    <source>
        <dbReference type="ARBA" id="ARBA00022448"/>
    </source>
</evidence>
<dbReference type="Gene3D" id="1.25.40.510">
    <property type="entry name" value="GLE1-like"/>
    <property type="match status" value="1"/>
</dbReference>
<evidence type="ECO:0000256" key="14">
    <source>
        <dbReference type="ARBA" id="ARBA00029983"/>
    </source>
</evidence>
<proteinExistence type="inferred from homology"/>
<dbReference type="AlphaFoldDB" id="A0AAW2HSH6"/>
<dbReference type="GO" id="GO:0015031">
    <property type="term" value="P:protein transport"/>
    <property type="evidence" value="ECO:0007669"/>
    <property type="project" value="UniProtKB-KW"/>
</dbReference>
<dbReference type="InterPro" id="IPR012476">
    <property type="entry name" value="GLE1"/>
</dbReference>
<keyword evidence="8" id="KW-0811">Translocation</keyword>